<protein>
    <submittedName>
        <fullName evidence="1">Uncharacterized protein</fullName>
    </submittedName>
</protein>
<reference evidence="1" key="1">
    <citation type="submission" date="2018-02" db="EMBL/GenBank/DDBJ databases">
        <title>Rhizophora mucronata_Transcriptome.</title>
        <authorList>
            <person name="Meera S.P."/>
            <person name="Sreeshan A."/>
            <person name="Augustine A."/>
        </authorList>
    </citation>
    <scope>NUCLEOTIDE SEQUENCE</scope>
    <source>
        <tissue evidence="1">Leaf</tissue>
    </source>
</reference>
<evidence type="ECO:0000313" key="1">
    <source>
        <dbReference type="EMBL" id="MBX37587.1"/>
    </source>
</evidence>
<dbReference type="EMBL" id="GGEC01057103">
    <property type="protein sequence ID" value="MBX37587.1"/>
    <property type="molecule type" value="Transcribed_RNA"/>
</dbReference>
<name>A0A2P2N523_RHIMU</name>
<accession>A0A2P2N523</accession>
<organism evidence="1">
    <name type="scientific">Rhizophora mucronata</name>
    <name type="common">Asiatic mangrove</name>
    <dbReference type="NCBI Taxonomy" id="61149"/>
    <lineage>
        <taxon>Eukaryota</taxon>
        <taxon>Viridiplantae</taxon>
        <taxon>Streptophyta</taxon>
        <taxon>Embryophyta</taxon>
        <taxon>Tracheophyta</taxon>
        <taxon>Spermatophyta</taxon>
        <taxon>Magnoliopsida</taxon>
        <taxon>eudicotyledons</taxon>
        <taxon>Gunneridae</taxon>
        <taxon>Pentapetalae</taxon>
        <taxon>rosids</taxon>
        <taxon>fabids</taxon>
        <taxon>Malpighiales</taxon>
        <taxon>Rhizophoraceae</taxon>
        <taxon>Rhizophora</taxon>
    </lineage>
</organism>
<sequence>MTLLISPSLYPIRSYSFSSSKPWLQQPFQPKRD</sequence>
<proteinExistence type="predicted"/>
<dbReference type="AlphaFoldDB" id="A0A2P2N523"/>